<dbReference type="SMART" id="SM00389">
    <property type="entry name" value="HOX"/>
    <property type="match status" value="1"/>
</dbReference>
<dbReference type="PANTHER" id="PTHR46123">
    <property type="entry name" value="MIX-TYPE HOMEOBOX GENE 1-RELATED"/>
    <property type="match status" value="1"/>
</dbReference>
<keyword evidence="4 5" id="KW-0539">Nucleus</keyword>
<keyword evidence="3 5" id="KW-0371">Homeobox</keyword>
<dbReference type="InterPro" id="IPR051306">
    <property type="entry name" value="Homeobox_regulator"/>
</dbReference>
<dbReference type="CDD" id="cd00086">
    <property type="entry name" value="homeodomain"/>
    <property type="match status" value="1"/>
</dbReference>
<dbReference type="PROSITE" id="PS00027">
    <property type="entry name" value="HOMEOBOX_1"/>
    <property type="match status" value="1"/>
</dbReference>
<dbReference type="AlphaFoldDB" id="A0A7M5UMZ9"/>
<evidence type="ECO:0000256" key="5">
    <source>
        <dbReference type="PROSITE-ProRule" id="PRU00108"/>
    </source>
</evidence>
<dbReference type="SUPFAM" id="SSF46689">
    <property type="entry name" value="Homeodomain-like"/>
    <property type="match status" value="1"/>
</dbReference>
<evidence type="ECO:0000313" key="10">
    <source>
        <dbReference type="Proteomes" id="UP000594262"/>
    </source>
</evidence>
<dbReference type="GeneID" id="136806981"/>
<feature type="compositionally biased region" description="Basic and acidic residues" evidence="7">
    <location>
        <begin position="79"/>
        <end position="88"/>
    </location>
</feature>
<feature type="DNA-binding region" description="Homeobox" evidence="5">
    <location>
        <begin position="90"/>
        <end position="149"/>
    </location>
</feature>
<comment type="subcellular location">
    <subcellularLocation>
        <location evidence="1 5 6">Nucleus</location>
    </subcellularLocation>
</comment>
<evidence type="ECO:0000256" key="3">
    <source>
        <dbReference type="ARBA" id="ARBA00023155"/>
    </source>
</evidence>
<accession>A0A7M5UMZ9</accession>
<dbReference type="OrthoDB" id="2985014at2759"/>
<keyword evidence="10" id="KW-1185">Reference proteome</keyword>
<evidence type="ECO:0000256" key="4">
    <source>
        <dbReference type="ARBA" id="ARBA00023242"/>
    </source>
</evidence>
<protein>
    <recommendedName>
        <fullName evidence="8">Homeobox domain-containing protein</fullName>
    </recommendedName>
</protein>
<dbReference type="EnsemblMetazoa" id="CLYHEMT012584.2">
    <property type="protein sequence ID" value="CLYHEMP012584.2"/>
    <property type="gene ID" value="CLYHEMG012584"/>
</dbReference>
<feature type="domain" description="Homeobox" evidence="8">
    <location>
        <begin position="88"/>
        <end position="148"/>
    </location>
</feature>
<evidence type="ECO:0000256" key="1">
    <source>
        <dbReference type="ARBA" id="ARBA00004123"/>
    </source>
</evidence>
<dbReference type="PANTHER" id="PTHR46123:SF4">
    <property type="entry name" value="MIX-TYPE HOMEOBOX GENE 1-RELATED"/>
    <property type="match status" value="1"/>
</dbReference>
<dbReference type="InterPro" id="IPR009057">
    <property type="entry name" value="Homeodomain-like_sf"/>
</dbReference>
<dbReference type="Pfam" id="PF00046">
    <property type="entry name" value="Homeodomain"/>
    <property type="match status" value="1"/>
</dbReference>
<keyword evidence="2 5" id="KW-0238">DNA-binding</keyword>
<dbReference type="GO" id="GO:0005634">
    <property type="term" value="C:nucleus"/>
    <property type="evidence" value="ECO:0007669"/>
    <property type="project" value="UniProtKB-SubCell"/>
</dbReference>
<reference evidence="9" key="1">
    <citation type="submission" date="2021-01" db="UniProtKB">
        <authorList>
            <consortium name="EnsemblMetazoa"/>
        </authorList>
    </citation>
    <scope>IDENTIFICATION</scope>
</reference>
<feature type="region of interest" description="Disordered" evidence="7">
    <location>
        <begin position="61"/>
        <end position="88"/>
    </location>
</feature>
<evidence type="ECO:0000256" key="2">
    <source>
        <dbReference type="ARBA" id="ARBA00023125"/>
    </source>
</evidence>
<evidence type="ECO:0000259" key="8">
    <source>
        <dbReference type="PROSITE" id="PS50071"/>
    </source>
</evidence>
<dbReference type="GO" id="GO:0000977">
    <property type="term" value="F:RNA polymerase II transcription regulatory region sequence-specific DNA binding"/>
    <property type="evidence" value="ECO:0007669"/>
    <property type="project" value="TreeGrafter"/>
</dbReference>
<dbReference type="Proteomes" id="UP000594262">
    <property type="component" value="Unplaced"/>
</dbReference>
<dbReference type="RefSeq" id="XP_066919657.1">
    <property type="nucleotide sequence ID" value="XM_067063556.1"/>
</dbReference>
<proteinExistence type="predicted"/>
<name>A0A7M5UMZ9_9CNID</name>
<dbReference type="GO" id="GO:0000981">
    <property type="term" value="F:DNA-binding transcription factor activity, RNA polymerase II-specific"/>
    <property type="evidence" value="ECO:0007669"/>
    <property type="project" value="InterPro"/>
</dbReference>
<dbReference type="Gene3D" id="1.10.10.60">
    <property type="entry name" value="Homeodomain-like"/>
    <property type="match status" value="1"/>
</dbReference>
<evidence type="ECO:0000313" key="9">
    <source>
        <dbReference type="EnsemblMetazoa" id="CLYHEMP012584.2"/>
    </source>
</evidence>
<dbReference type="PROSITE" id="PS50071">
    <property type="entry name" value="HOMEOBOX_2"/>
    <property type="match status" value="1"/>
</dbReference>
<dbReference type="InterPro" id="IPR017970">
    <property type="entry name" value="Homeobox_CS"/>
</dbReference>
<feature type="region of interest" description="Disordered" evidence="7">
    <location>
        <begin position="147"/>
        <end position="170"/>
    </location>
</feature>
<organism evidence="9 10">
    <name type="scientific">Clytia hemisphaerica</name>
    <dbReference type="NCBI Taxonomy" id="252671"/>
    <lineage>
        <taxon>Eukaryota</taxon>
        <taxon>Metazoa</taxon>
        <taxon>Cnidaria</taxon>
        <taxon>Hydrozoa</taxon>
        <taxon>Hydroidolina</taxon>
        <taxon>Leptothecata</taxon>
        <taxon>Obeliida</taxon>
        <taxon>Clytiidae</taxon>
        <taxon>Clytia</taxon>
    </lineage>
</organism>
<dbReference type="InterPro" id="IPR001356">
    <property type="entry name" value="HD"/>
</dbReference>
<feature type="compositionally biased region" description="Low complexity" evidence="7">
    <location>
        <begin position="67"/>
        <end position="78"/>
    </location>
</feature>
<evidence type="ECO:0000256" key="6">
    <source>
        <dbReference type="RuleBase" id="RU000682"/>
    </source>
</evidence>
<evidence type="ECO:0000256" key="7">
    <source>
        <dbReference type="SAM" id="MobiDB-lite"/>
    </source>
</evidence>
<sequence>MTGFLIDDILSKKVAKENETIHVRSAFLPTQSDHYCKRLYAPPLPPLLPPSNHHYHPYHQHHRFYRSRSPPSAISPRSSHSDDLDLDKLSRRPRTSITMCQREFLETEFQKERYPTLAYIDKLSRKVHLQQYVIKVWFQNRRAKYRKEGHRRKPSKEDTNTNPEYFTERKESKDDKVHLLKVHSSEKYTPATATKYSGRYLYNERNSAQTLLWQPRMKSSCEEHCGCFTCG</sequence>